<evidence type="ECO:0000259" key="1">
    <source>
        <dbReference type="PROSITE" id="PS50254"/>
    </source>
</evidence>
<dbReference type="InterPro" id="IPR002909">
    <property type="entry name" value="IPT_dom"/>
</dbReference>
<dbReference type="GO" id="GO:0006357">
    <property type="term" value="P:regulation of transcription by RNA polymerase II"/>
    <property type="evidence" value="ECO:0007669"/>
    <property type="project" value="UniProtKB-ARBA"/>
</dbReference>
<dbReference type="Pfam" id="PF00554">
    <property type="entry name" value="RHD_DNA_bind"/>
    <property type="match status" value="1"/>
</dbReference>
<dbReference type="Proteomes" id="UP001516400">
    <property type="component" value="Unassembled WGS sequence"/>
</dbReference>
<dbReference type="PRINTS" id="PR00057">
    <property type="entry name" value="NFKBTNSCPFCT"/>
</dbReference>
<accession>A0ABD2N8M7</accession>
<dbReference type="SUPFAM" id="SSF49417">
    <property type="entry name" value="p53-like transcription factors"/>
    <property type="match status" value="1"/>
</dbReference>
<dbReference type="InterPro" id="IPR008967">
    <property type="entry name" value="p53-like_TF_DNA-bd_sf"/>
</dbReference>
<dbReference type="PROSITE" id="PS01204">
    <property type="entry name" value="REL_1"/>
    <property type="match status" value="1"/>
</dbReference>
<dbReference type="InterPro" id="IPR014756">
    <property type="entry name" value="Ig_E-set"/>
</dbReference>
<dbReference type="InterPro" id="IPR000451">
    <property type="entry name" value="NFkB/Dor"/>
</dbReference>
<dbReference type="InterPro" id="IPR037059">
    <property type="entry name" value="RHD_DNA_bind_dom_sf"/>
</dbReference>
<dbReference type="Gene3D" id="2.60.40.10">
    <property type="entry name" value="Immunoglobulins"/>
    <property type="match status" value="1"/>
</dbReference>
<dbReference type="InterPro" id="IPR013783">
    <property type="entry name" value="Ig-like_fold"/>
</dbReference>
<name>A0ABD2N8M7_9CUCU</name>
<comment type="caution">
    <text evidence="2">The sequence shown here is derived from an EMBL/GenBank/DDBJ whole genome shotgun (WGS) entry which is preliminary data.</text>
</comment>
<gene>
    <name evidence="2" type="ORF">HHI36_015937</name>
</gene>
<dbReference type="InterPro" id="IPR011539">
    <property type="entry name" value="RHD_DNA_bind_dom"/>
</dbReference>
<dbReference type="Gene3D" id="2.60.40.340">
    <property type="entry name" value="Rel homology domain (RHD), DNA-binding domain"/>
    <property type="match status" value="1"/>
</dbReference>
<dbReference type="AlphaFoldDB" id="A0ABD2N8M7"/>
<sequence>MYPGEIQHTTPSSQPVVIAKPYVQIVEQPAGAVRFRYECEGRSAGSMPGVSNSNDNKTFPAIKVMGYKGRAFAVVSCVTADAPYRPHPNKLVGREGCKHGVCTLQIPSDTMTIKFSNLGIQCVTRKRIGTSLRDRQSRRIDPFGTGFEYKGNINQAIVRLCFQVFLEGNTKGKFNVALDPVVSEPIIDKKKISELVINKLSHCTSYVDANGGDIILLCGKIIRNDIQIRFFEEKDGATVWEGYGQFKPSNIHKNVAISFRPPRYQDQDVQEPVKVFIQLRRPSNGELSEPLPFQFLPLPDRKRKRLKFADMPRLMNQLGPSGSNIWPQGGLVDAPQVAQPEAINFPTYCDLPSTSSAPQPTFSENWNLLCIPEKKLDRREALNVETSDPTIPKHINISSGDLGSLVAVSNNSNCQYLPPTNCDPLPPFSQNWNYPCFAGKKMVCDNSMNPERDEPVLPSSVKQININAGDSFGSLINIDNLQDHPVGSSSPPLMHYNFPYLPDKESEYIQLIDQPRTDTSPDYILRNINISTGDLDGRKEDVRQ</sequence>
<dbReference type="GO" id="GO:0048468">
    <property type="term" value="P:cell development"/>
    <property type="evidence" value="ECO:0007669"/>
    <property type="project" value="UniProtKB-ARBA"/>
</dbReference>
<dbReference type="GO" id="GO:0048731">
    <property type="term" value="P:system development"/>
    <property type="evidence" value="ECO:0007669"/>
    <property type="project" value="UniProtKB-ARBA"/>
</dbReference>
<dbReference type="PANTHER" id="PTHR24169">
    <property type="entry name" value="NUCLEAR FACTOR NF-KAPPA-B PROTEIN"/>
    <property type="match status" value="1"/>
</dbReference>
<dbReference type="SMART" id="SM00429">
    <property type="entry name" value="IPT"/>
    <property type="match status" value="1"/>
</dbReference>
<protein>
    <recommendedName>
        <fullName evidence="1">RHD domain-containing protein</fullName>
    </recommendedName>
</protein>
<dbReference type="InterPro" id="IPR032397">
    <property type="entry name" value="RHD_dimer"/>
</dbReference>
<dbReference type="InterPro" id="IPR030492">
    <property type="entry name" value="RHD_CS"/>
</dbReference>
<dbReference type="SUPFAM" id="SSF81296">
    <property type="entry name" value="E set domains"/>
    <property type="match status" value="1"/>
</dbReference>
<evidence type="ECO:0000313" key="3">
    <source>
        <dbReference type="Proteomes" id="UP001516400"/>
    </source>
</evidence>
<evidence type="ECO:0000313" key="2">
    <source>
        <dbReference type="EMBL" id="KAL3274556.1"/>
    </source>
</evidence>
<keyword evidence="3" id="KW-1185">Reference proteome</keyword>
<dbReference type="PROSITE" id="PS50254">
    <property type="entry name" value="REL_2"/>
    <property type="match status" value="1"/>
</dbReference>
<feature type="domain" description="RHD" evidence="1">
    <location>
        <begin position="18"/>
        <end position="193"/>
    </location>
</feature>
<dbReference type="GO" id="GO:0000977">
    <property type="term" value="F:RNA polymerase II transcription regulatory region sequence-specific DNA binding"/>
    <property type="evidence" value="ECO:0007669"/>
    <property type="project" value="UniProtKB-ARBA"/>
</dbReference>
<proteinExistence type="predicted"/>
<dbReference type="PANTHER" id="PTHR24169:SF25">
    <property type="entry name" value="DORSAL-RELATED IMMUNITY FACTOR DIF-RELATED"/>
    <property type="match status" value="1"/>
</dbReference>
<dbReference type="EMBL" id="JABFTP020000062">
    <property type="protein sequence ID" value="KAL3274556.1"/>
    <property type="molecule type" value="Genomic_DNA"/>
</dbReference>
<reference evidence="2 3" key="1">
    <citation type="journal article" date="2021" name="BMC Biol.">
        <title>Horizontally acquired antibacterial genes associated with adaptive radiation of ladybird beetles.</title>
        <authorList>
            <person name="Li H.S."/>
            <person name="Tang X.F."/>
            <person name="Huang Y.H."/>
            <person name="Xu Z.Y."/>
            <person name="Chen M.L."/>
            <person name="Du X.Y."/>
            <person name="Qiu B.Y."/>
            <person name="Chen P.T."/>
            <person name="Zhang W."/>
            <person name="Slipinski A."/>
            <person name="Escalona H.E."/>
            <person name="Waterhouse R.M."/>
            <person name="Zwick A."/>
            <person name="Pang H."/>
        </authorList>
    </citation>
    <scope>NUCLEOTIDE SEQUENCE [LARGE SCALE GENOMIC DNA]</scope>
    <source>
        <strain evidence="2">SYSU2018</strain>
    </source>
</reference>
<organism evidence="2 3">
    <name type="scientific">Cryptolaemus montrouzieri</name>
    <dbReference type="NCBI Taxonomy" id="559131"/>
    <lineage>
        <taxon>Eukaryota</taxon>
        <taxon>Metazoa</taxon>
        <taxon>Ecdysozoa</taxon>
        <taxon>Arthropoda</taxon>
        <taxon>Hexapoda</taxon>
        <taxon>Insecta</taxon>
        <taxon>Pterygota</taxon>
        <taxon>Neoptera</taxon>
        <taxon>Endopterygota</taxon>
        <taxon>Coleoptera</taxon>
        <taxon>Polyphaga</taxon>
        <taxon>Cucujiformia</taxon>
        <taxon>Coccinelloidea</taxon>
        <taxon>Coccinellidae</taxon>
        <taxon>Scymninae</taxon>
        <taxon>Scymnini</taxon>
        <taxon>Cryptolaemus</taxon>
    </lineage>
</organism>
<dbReference type="Pfam" id="PF16179">
    <property type="entry name" value="RHD_dimer"/>
    <property type="match status" value="1"/>
</dbReference>